<evidence type="ECO:0000313" key="2">
    <source>
        <dbReference type="Proteomes" id="UP000250443"/>
    </source>
</evidence>
<name>A0A2X2CG23_PSELU</name>
<proteinExistence type="predicted"/>
<dbReference type="AlphaFoldDB" id="A0A2X2CG23"/>
<evidence type="ECO:0000313" key="1">
    <source>
        <dbReference type="EMBL" id="SPZ07622.1"/>
    </source>
</evidence>
<dbReference type="Proteomes" id="UP000250443">
    <property type="component" value="Unassembled WGS sequence"/>
</dbReference>
<accession>A0A2X2CG23</accession>
<organism evidence="1 2">
    <name type="scientific">Pseudomonas luteola</name>
    <dbReference type="NCBI Taxonomy" id="47886"/>
    <lineage>
        <taxon>Bacteria</taxon>
        <taxon>Pseudomonadati</taxon>
        <taxon>Pseudomonadota</taxon>
        <taxon>Gammaproteobacteria</taxon>
        <taxon>Pseudomonadales</taxon>
        <taxon>Pseudomonadaceae</taxon>
        <taxon>Pseudomonas</taxon>
    </lineage>
</organism>
<sequence>MSEEFAEWLKREMPAGTVISDPEWWAPRILKAARTAPAEPVIWVDIPPGDQRAGWYPGYKFEGLSNLDPGKYRLYTAPDALQAEVERLNKEADENTAEWETVRLELAEAKADADEAIRLIREAWRLLPGEDTISHSVWHLAASEFLDAARTAKPEVKS</sequence>
<reference evidence="1 2" key="1">
    <citation type="submission" date="2018-06" db="EMBL/GenBank/DDBJ databases">
        <authorList>
            <consortium name="Pathogen Informatics"/>
            <person name="Doyle S."/>
        </authorList>
    </citation>
    <scope>NUCLEOTIDE SEQUENCE [LARGE SCALE GENOMIC DNA]</scope>
    <source>
        <strain evidence="1 2">NCTC11842</strain>
    </source>
</reference>
<dbReference type="RefSeq" id="WP_112297832.1">
    <property type="nucleotide sequence ID" value="NZ_UAUF01000012.1"/>
</dbReference>
<protein>
    <submittedName>
        <fullName evidence="1">Uncharacterized protein</fullName>
    </submittedName>
</protein>
<gene>
    <name evidence="1" type="ORF">NCTC11842_02415</name>
</gene>
<dbReference type="EMBL" id="UAUF01000012">
    <property type="protein sequence ID" value="SPZ07622.1"/>
    <property type="molecule type" value="Genomic_DNA"/>
</dbReference>